<dbReference type="InterPro" id="IPR052655">
    <property type="entry name" value="AKNA_Centrosome-Trans_reg"/>
</dbReference>
<feature type="compositionally biased region" description="Basic and acidic residues" evidence="2">
    <location>
        <begin position="1191"/>
        <end position="1208"/>
    </location>
</feature>
<dbReference type="EMBL" id="JAUPFM010000018">
    <property type="protein sequence ID" value="KAK2822316.1"/>
    <property type="molecule type" value="Genomic_DNA"/>
</dbReference>
<organism evidence="3 4">
    <name type="scientific">Channa striata</name>
    <name type="common">Snakehead murrel</name>
    <name type="synonym">Ophicephalus striatus</name>
    <dbReference type="NCBI Taxonomy" id="64152"/>
    <lineage>
        <taxon>Eukaryota</taxon>
        <taxon>Metazoa</taxon>
        <taxon>Chordata</taxon>
        <taxon>Craniata</taxon>
        <taxon>Vertebrata</taxon>
        <taxon>Euteleostomi</taxon>
        <taxon>Actinopterygii</taxon>
        <taxon>Neopterygii</taxon>
        <taxon>Teleostei</taxon>
        <taxon>Neoteleostei</taxon>
        <taxon>Acanthomorphata</taxon>
        <taxon>Anabantaria</taxon>
        <taxon>Anabantiformes</taxon>
        <taxon>Channoidei</taxon>
        <taxon>Channidae</taxon>
        <taxon>Channa</taxon>
    </lineage>
</organism>
<proteinExistence type="predicted"/>
<feature type="compositionally biased region" description="Polar residues" evidence="2">
    <location>
        <begin position="1087"/>
        <end position="1107"/>
    </location>
</feature>
<feature type="region of interest" description="Disordered" evidence="2">
    <location>
        <begin position="308"/>
        <end position="369"/>
    </location>
</feature>
<feature type="region of interest" description="Disordered" evidence="2">
    <location>
        <begin position="72"/>
        <end position="135"/>
    </location>
</feature>
<protein>
    <recommendedName>
        <fullName evidence="5">Protein AKNAD1</fullName>
    </recommendedName>
</protein>
<feature type="compositionally biased region" description="Basic and acidic residues" evidence="2">
    <location>
        <begin position="794"/>
        <end position="815"/>
    </location>
</feature>
<feature type="compositionally biased region" description="Polar residues" evidence="2">
    <location>
        <begin position="889"/>
        <end position="904"/>
    </location>
</feature>
<keyword evidence="1" id="KW-0175">Coiled coil</keyword>
<evidence type="ECO:0000256" key="1">
    <source>
        <dbReference type="SAM" id="Coils"/>
    </source>
</evidence>
<sequence>MEGNAEDSDEDVLGERKPTVLWEKRIMQSIVIDLSEDESLHFSDLENSLALHLSQAESASLDPSIHLSRSADLSDLDDTSESSISSSQSERVIENEKSSTLHVSSQKPNTMLQELPLNQRFEDPEGNTTDEDQEDLPYDGELGSLYFNQPGSFEGNISCDGKETVHASPDLPGVLELTTTNGDDTFKCLVSVKNHSQNKVNLWKEAPASTKHCSPCDPSKSGEIAPPPAPLDINQLLLLHFSQEELLRSGRLIDAETLPEVSLLESLDDTVFSLAPTQNSTTIENNHLESPACHSEIISIFCSDTTDEKSDNASKKSSSDEAEGKNNSFRSSNADSISSRSTSTDQSHGNNTAEDVVNREKAEEGGQDLKVPFVRTRSFSEMKYGQGQVHYPLPDFSKVSPKVKIPKAPGGPARPVPSHPSTMHRAQSSAGMLEVISRVLEDSVLPSEKPYVFKDEDKVTPPALVHHLQVEYDKLLTKYAEAENLIDQMRLATNVQLTSEGMLHSDAEYNIQLQLNDDDDDQRNMLEGSHLGSLASPLHPSASSSRLTSDIMTENSFEKGATCHLSNTKEVETASPTLCEEVPSDGERMTAELTDIIIQFMQNVKEFKLSVSNMLVSTAEQQMMFRSMMEAQDQLERKYISKKEEHRALEMQNYMGLSRNTGTFDPKRLVEGDIFRIGMLLEDIKEMIDKNVCEQMSPPHSSSTPMPLKELLHVKPHPLCMPTLPPPHEGPSAVYSTVSYLVETQKEEVKEEEVEEASEVHGDSGLAQSSRLITTDSFQKNTGRNICPLWSPERSQEDQNIHRKENEERNEEERNSALSDETDHCNILTHLTGFTSTSRQKKCTSESSYSTLTEGKCDLSDCVSLAVEVSRSCDTPTDSDIHSPLEPSPNISSRLVSPETDSGFGSSYLNQSASGSFQSNLLSESVHSHNDVVSSSDSEGSHSNLQTAIHSASLTSQRWSSSHTSLQTQSSGAAVAVECWVKSSNKEPVKVQGSDSNLSDQIEHHMSAPVLRTTMDTTERSSQSYSCSCNSEAILALQSEVSRLKKDLEEGLVQLPHLAQKMDYLTSKYRQDRQERKSKIRPRTHQRTAFNSVQKPSSSRQNVSHLVSSPAKIDDWISSDMDPTKSKGTDSGDTAGSEIMLQFRGSPVESRRGSRDHSGPKFPNKTQKTLQSLRYSEGSGKTYSFTSSTSKGERQMFPDNNTKQRTDKSCSLLSSPLLQKPLLQVNYGSSSSLPASYKVMELPLQSMLHHRKRLTQSDTALLPSNVYYQRTLLPASASSKTGSRTSRRRGSKEEDVNKTLDQAIKVAYSMKRTTEQMAKRLSADLAKAQLHRKLHNIQPPGGRNHHDF</sequence>
<feature type="compositionally biased region" description="Basic and acidic residues" evidence="2">
    <location>
        <begin position="1149"/>
        <end position="1159"/>
    </location>
</feature>
<evidence type="ECO:0000313" key="4">
    <source>
        <dbReference type="Proteomes" id="UP001187415"/>
    </source>
</evidence>
<feature type="region of interest" description="Disordered" evidence="2">
    <location>
        <begin position="1276"/>
        <end position="1298"/>
    </location>
</feature>
<feature type="coiled-coil region" evidence="1">
    <location>
        <begin position="465"/>
        <end position="492"/>
    </location>
</feature>
<accession>A0AA88J522</accession>
<feature type="region of interest" description="Disordered" evidence="2">
    <location>
        <begin position="783"/>
        <end position="822"/>
    </location>
</feature>
<reference evidence="3" key="1">
    <citation type="submission" date="2023-07" db="EMBL/GenBank/DDBJ databases">
        <title>Chromosome-level Genome Assembly of Striped Snakehead (Channa striata).</title>
        <authorList>
            <person name="Liu H."/>
        </authorList>
    </citation>
    <scope>NUCLEOTIDE SEQUENCE</scope>
    <source>
        <strain evidence="3">Gz</strain>
        <tissue evidence="3">Muscle</tissue>
    </source>
</reference>
<feature type="compositionally biased region" description="Polar residues" evidence="2">
    <location>
        <begin position="1164"/>
        <end position="1190"/>
    </location>
</feature>
<feature type="compositionally biased region" description="Low complexity" evidence="2">
    <location>
        <begin position="327"/>
        <end position="347"/>
    </location>
</feature>
<keyword evidence="4" id="KW-1185">Reference proteome</keyword>
<evidence type="ECO:0000256" key="2">
    <source>
        <dbReference type="SAM" id="MobiDB-lite"/>
    </source>
</evidence>
<name>A0AA88J522_CHASR</name>
<feature type="compositionally biased region" description="Polar residues" evidence="2">
    <location>
        <begin position="100"/>
        <end position="112"/>
    </location>
</feature>
<feature type="region of interest" description="Disordered" evidence="2">
    <location>
        <begin position="748"/>
        <end position="767"/>
    </location>
</feature>
<evidence type="ECO:0000313" key="3">
    <source>
        <dbReference type="EMBL" id="KAK2822316.1"/>
    </source>
</evidence>
<dbReference type="Proteomes" id="UP001187415">
    <property type="component" value="Unassembled WGS sequence"/>
</dbReference>
<dbReference type="PANTHER" id="PTHR21510">
    <property type="entry name" value="AKNA DOMAIN-CONTAINING PROTEIN"/>
    <property type="match status" value="1"/>
</dbReference>
<gene>
    <name evidence="3" type="ORF">Q5P01_022381</name>
</gene>
<feature type="compositionally biased region" description="Basic and acidic residues" evidence="2">
    <location>
        <begin position="308"/>
        <end position="324"/>
    </location>
</feature>
<feature type="compositionally biased region" description="Acidic residues" evidence="2">
    <location>
        <begin position="124"/>
        <end position="135"/>
    </location>
</feature>
<feature type="region of interest" description="Disordered" evidence="2">
    <location>
        <begin position="1070"/>
        <end position="1208"/>
    </location>
</feature>
<dbReference type="PANTHER" id="PTHR21510:SF16">
    <property type="entry name" value="PROTEIN AKNAD1"/>
    <property type="match status" value="1"/>
</dbReference>
<feature type="region of interest" description="Disordered" evidence="2">
    <location>
        <begin position="873"/>
        <end position="904"/>
    </location>
</feature>
<evidence type="ECO:0008006" key="5">
    <source>
        <dbReference type="Google" id="ProtNLM"/>
    </source>
</evidence>
<comment type="caution">
    <text evidence="3">The sequence shown here is derived from an EMBL/GenBank/DDBJ whole genome shotgun (WGS) entry which is preliminary data.</text>
</comment>